<dbReference type="InterPro" id="IPR014388">
    <property type="entry name" value="3-oxoacid_CoA-transferase"/>
</dbReference>
<comment type="similarity">
    <text evidence="2 4">Belongs to the 3-oxoacid CoA-transferase family.</text>
</comment>
<proteinExistence type="inferred from homology"/>
<dbReference type="Pfam" id="PF01144">
    <property type="entry name" value="CoA_trans"/>
    <property type="match status" value="2"/>
</dbReference>
<dbReference type="PANTHER" id="PTHR13707:SF60">
    <property type="entry name" value="ACETATE COA-TRANSFERASE SUBUNIT ALPHA"/>
    <property type="match status" value="1"/>
</dbReference>
<dbReference type="NCBIfam" id="TIGR02428">
    <property type="entry name" value="pcaJ_scoB_fam"/>
    <property type="match status" value="1"/>
</dbReference>
<dbReference type="InterPro" id="IPR012792">
    <property type="entry name" value="3-oxoacid_CoA-transf_A"/>
</dbReference>
<dbReference type="PANTHER" id="PTHR13707">
    <property type="entry name" value="KETOACID-COENZYME A TRANSFERASE"/>
    <property type="match status" value="1"/>
</dbReference>
<evidence type="ECO:0000256" key="4">
    <source>
        <dbReference type="PIRNR" id="PIRNR000858"/>
    </source>
</evidence>
<dbReference type="PROSITE" id="PS01274">
    <property type="entry name" value="COA_TRANSF_2"/>
    <property type="match status" value="1"/>
</dbReference>
<keyword evidence="6" id="KW-1185">Reference proteome</keyword>
<evidence type="ECO:0000256" key="1">
    <source>
        <dbReference type="ARBA" id="ARBA00007047"/>
    </source>
</evidence>
<dbReference type="Gene3D" id="3.40.1080.10">
    <property type="entry name" value="Glutaconate Coenzyme A-transferase"/>
    <property type="match status" value="2"/>
</dbReference>
<reference evidence="5 6" key="1">
    <citation type="submission" date="2023-10" db="EMBL/GenBank/DDBJ databases">
        <title>Development of a sustainable strategy for remediation of hydrocarbon-contaminated territories based on the waste exchange concept.</title>
        <authorList>
            <person name="Krivoruchko A."/>
        </authorList>
    </citation>
    <scope>NUCLEOTIDE SEQUENCE [LARGE SCALE GENOMIC DNA]</scope>
    <source>
        <strain evidence="5 6">IEGM 1323</strain>
    </source>
</reference>
<dbReference type="PIRSF" id="PIRSF000858">
    <property type="entry name" value="SCOT-t"/>
    <property type="match status" value="1"/>
</dbReference>
<name>A0ABU4BHL5_9NOCA</name>
<dbReference type="RefSeq" id="WP_317565810.1">
    <property type="nucleotide sequence ID" value="NZ_JAWLJX010000008.1"/>
</dbReference>
<dbReference type="InterPro" id="IPR012791">
    <property type="entry name" value="3-oxoacid_CoA-transf_B"/>
</dbReference>
<comment type="caution">
    <text evidence="5">The sequence shown here is derived from an EMBL/GenBank/DDBJ whole genome shotgun (WGS) entry which is preliminary data.</text>
</comment>
<sequence length="487" mass="51746">MDKTVATAEDAIAGIATGASLAVGGFGLCGIPSVLIDAVLAGGATDLDVVSNNCGVDDWGLGLLLRENRIRRMTSSYVGENKEFERQYLTGELEVQLVPQGTLAEKLRAGGSGIPAFFTASGVGSQVAAGGMPLRHACDGSVALESSAKEVRTIEFGGVERTYVLEDSIVCDFALVRAWKGDRHGNLVFHRSAQNFNPMVAMAGKITIAEVEQLVDPGDLDPDEIHLPGVFVHRVLELTPEQATDKRIEKRKTRSADSASPEPFNINDVRERIAARAAQELCDGDYVNLGIGLPTLVPNHVPDGVDLVLQSENGVLGTGAYPLAGEEDADLVNAGKATVTLRPGASIFDSATSFGMIRGGKIDIALLGAMQVSAFGDIANWMIPGKMIKGPGGAMDLVQGARRVVVLMEHTARDGGFKIVDECSLPLTGLRVVRRIITELCVFDVEPSGLVLRELADGATIEEVRRKTEPSFAIRLLKEAEASFQTL</sequence>
<keyword evidence="3 4" id="KW-0808">Transferase</keyword>
<evidence type="ECO:0000256" key="3">
    <source>
        <dbReference type="ARBA" id="ARBA00022679"/>
    </source>
</evidence>
<dbReference type="NCBIfam" id="TIGR02429">
    <property type="entry name" value="pcaI_scoA_fam"/>
    <property type="match status" value="1"/>
</dbReference>
<evidence type="ECO:0000256" key="2">
    <source>
        <dbReference type="ARBA" id="ARBA00007154"/>
    </source>
</evidence>
<evidence type="ECO:0000313" key="6">
    <source>
        <dbReference type="Proteomes" id="UP001185755"/>
    </source>
</evidence>
<dbReference type="Proteomes" id="UP001185755">
    <property type="component" value="Unassembled WGS sequence"/>
</dbReference>
<accession>A0ABU4BHL5</accession>
<comment type="similarity">
    <text evidence="1">Belongs to the 3-oxoacid CoA-transferase subunit B family.</text>
</comment>
<dbReference type="EMBL" id="JAWLJX010000008">
    <property type="protein sequence ID" value="MDV6263707.1"/>
    <property type="molecule type" value="Genomic_DNA"/>
</dbReference>
<evidence type="ECO:0000313" key="5">
    <source>
        <dbReference type="EMBL" id="MDV6263707.1"/>
    </source>
</evidence>
<gene>
    <name evidence="5" type="ORF">R3P96_20415</name>
</gene>
<organism evidence="5 6">
    <name type="scientific">Rhodococcoides yunnanense</name>
    <dbReference type="NCBI Taxonomy" id="278209"/>
    <lineage>
        <taxon>Bacteria</taxon>
        <taxon>Bacillati</taxon>
        <taxon>Actinomycetota</taxon>
        <taxon>Actinomycetes</taxon>
        <taxon>Mycobacteriales</taxon>
        <taxon>Nocardiaceae</taxon>
        <taxon>Rhodococcoides</taxon>
    </lineage>
</organism>
<dbReference type="SMART" id="SM00882">
    <property type="entry name" value="CoA_trans"/>
    <property type="match status" value="2"/>
</dbReference>
<dbReference type="SUPFAM" id="SSF100950">
    <property type="entry name" value="NagB/RpiA/CoA transferase-like"/>
    <property type="match status" value="2"/>
</dbReference>
<dbReference type="InterPro" id="IPR004164">
    <property type="entry name" value="CoA_transf_AS"/>
</dbReference>
<protein>
    <submittedName>
        <fullName evidence="5">3-oxoacid CoA-transferase subunit B</fullName>
    </submittedName>
</protein>
<dbReference type="InterPro" id="IPR037171">
    <property type="entry name" value="NagB/RpiA_transferase-like"/>
</dbReference>
<dbReference type="InterPro" id="IPR004165">
    <property type="entry name" value="CoA_trans_fam_I"/>
</dbReference>